<dbReference type="STRING" id="1802485.A2V97_03735"/>
<dbReference type="Proteomes" id="UP000177382">
    <property type="component" value="Unassembled WGS sequence"/>
</dbReference>
<feature type="domain" description="UvrD-like helicase C-terminal" evidence="17">
    <location>
        <begin position="319"/>
        <end position="608"/>
    </location>
</feature>
<keyword evidence="9" id="KW-0238">DNA-binding</keyword>
<dbReference type="Gene3D" id="1.10.486.10">
    <property type="entry name" value="PCRA, domain 4"/>
    <property type="match status" value="1"/>
</dbReference>
<accession>A0A1F7XLC0</accession>
<keyword evidence="11" id="KW-0413">Isomerase</keyword>
<dbReference type="Pfam" id="PF12705">
    <property type="entry name" value="PDDEXK_1"/>
    <property type="match status" value="1"/>
</dbReference>
<evidence type="ECO:0000256" key="5">
    <source>
        <dbReference type="ARBA" id="ARBA00022801"/>
    </source>
</evidence>
<comment type="caution">
    <text evidence="18">The sequence shown here is derived from an EMBL/GenBank/DDBJ whole genome shotgun (WGS) entry which is preliminary data.</text>
</comment>
<evidence type="ECO:0000313" key="19">
    <source>
        <dbReference type="Proteomes" id="UP000177382"/>
    </source>
</evidence>
<evidence type="ECO:0000256" key="2">
    <source>
        <dbReference type="ARBA" id="ARBA00022722"/>
    </source>
</evidence>
<keyword evidence="2" id="KW-0540">Nuclease</keyword>
<keyword evidence="8 15" id="KW-0067">ATP-binding</keyword>
<dbReference type="EC" id="5.6.2.4" evidence="13"/>
<keyword evidence="10" id="KW-0234">DNA repair</keyword>
<dbReference type="GO" id="GO:0033202">
    <property type="term" value="C:DNA helicase complex"/>
    <property type="evidence" value="ECO:0007669"/>
    <property type="project" value="TreeGrafter"/>
</dbReference>
<dbReference type="Gene3D" id="1.10.10.160">
    <property type="match status" value="1"/>
</dbReference>
<dbReference type="PANTHER" id="PTHR11070:SF48">
    <property type="entry name" value="ATP-DEPENDENT HELICASE_NUCLEASE SUBUNIT A"/>
    <property type="match status" value="1"/>
</dbReference>
<dbReference type="Gene3D" id="3.40.50.300">
    <property type="entry name" value="P-loop containing nucleotide triphosphate hydrolases"/>
    <property type="match status" value="2"/>
</dbReference>
<proteinExistence type="inferred from homology"/>
<evidence type="ECO:0000256" key="13">
    <source>
        <dbReference type="ARBA" id="ARBA00034808"/>
    </source>
</evidence>
<evidence type="ECO:0000259" key="16">
    <source>
        <dbReference type="PROSITE" id="PS51198"/>
    </source>
</evidence>
<gene>
    <name evidence="18" type="ORF">A2V97_03735</name>
</gene>
<dbReference type="CDD" id="cd17932">
    <property type="entry name" value="DEXQc_UvrD"/>
    <property type="match status" value="1"/>
</dbReference>
<dbReference type="GO" id="GO:0005524">
    <property type="term" value="F:ATP binding"/>
    <property type="evidence" value="ECO:0007669"/>
    <property type="project" value="UniProtKB-UniRule"/>
</dbReference>
<feature type="binding site" evidence="15">
    <location>
        <begin position="30"/>
        <end position="37"/>
    </location>
    <ligand>
        <name>ATP</name>
        <dbReference type="ChEBI" id="CHEBI:30616"/>
    </ligand>
</feature>
<protein>
    <recommendedName>
        <fullName evidence="13">DNA 3'-5' helicase</fullName>
        <ecNumber evidence="13">5.6.2.4</ecNumber>
    </recommendedName>
</protein>
<evidence type="ECO:0000256" key="11">
    <source>
        <dbReference type="ARBA" id="ARBA00023235"/>
    </source>
</evidence>
<dbReference type="SUPFAM" id="SSF52540">
    <property type="entry name" value="P-loop containing nucleoside triphosphate hydrolases"/>
    <property type="match status" value="1"/>
</dbReference>
<reference evidence="18 19" key="1">
    <citation type="journal article" date="2016" name="Nat. Commun.">
        <title>Thousands of microbial genomes shed light on interconnected biogeochemical processes in an aquifer system.</title>
        <authorList>
            <person name="Anantharaman K."/>
            <person name="Brown C.T."/>
            <person name="Hug L.A."/>
            <person name="Sharon I."/>
            <person name="Castelle C.J."/>
            <person name="Probst A.J."/>
            <person name="Thomas B.C."/>
            <person name="Singh A."/>
            <person name="Wilkins M.J."/>
            <person name="Karaoz U."/>
            <person name="Brodie E.L."/>
            <person name="Williams K.H."/>
            <person name="Hubbard S.S."/>
            <person name="Banfield J.F."/>
        </authorList>
    </citation>
    <scope>NUCLEOTIDE SEQUENCE [LARGE SCALE GENOMIC DNA]</scope>
</reference>
<dbReference type="InterPro" id="IPR014017">
    <property type="entry name" value="DNA_helicase_UvrD-like_C"/>
</dbReference>
<dbReference type="GO" id="GO:0005829">
    <property type="term" value="C:cytosol"/>
    <property type="evidence" value="ECO:0007669"/>
    <property type="project" value="TreeGrafter"/>
</dbReference>
<evidence type="ECO:0000313" key="18">
    <source>
        <dbReference type="EMBL" id="OGM15852.1"/>
    </source>
</evidence>
<dbReference type="InterPro" id="IPR011604">
    <property type="entry name" value="PDDEXK-like_dom_sf"/>
</dbReference>
<evidence type="ECO:0000256" key="15">
    <source>
        <dbReference type="PROSITE-ProRule" id="PRU00560"/>
    </source>
</evidence>
<evidence type="ECO:0000256" key="14">
    <source>
        <dbReference type="ARBA" id="ARBA00048988"/>
    </source>
</evidence>
<dbReference type="GO" id="GO:0043138">
    <property type="term" value="F:3'-5' DNA helicase activity"/>
    <property type="evidence" value="ECO:0007669"/>
    <property type="project" value="UniProtKB-EC"/>
</dbReference>
<dbReference type="PROSITE" id="PS51198">
    <property type="entry name" value="UVRD_HELICASE_ATP_BIND"/>
    <property type="match status" value="1"/>
</dbReference>
<dbReference type="Gene3D" id="3.90.320.10">
    <property type="match status" value="1"/>
</dbReference>
<dbReference type="InterPro" id="IPR013986">
    <property type="entry name" value="DExx_box_DNA_helicase_dom_sf"/>
</dbReference>
<keyword evidence="6 15" id="KW-0347">Helicase</keyword>
<keyword evidence="5 15" id="KW-0378">Hydrolase</keyword>
<dbReference type="InterPro" id="IPR027417">
    <property type="entry name" value="P-loop_NTPase"/>
</dbReference>
<evidence type="ECO:0000256" key="6">
    <source>
        <dbReference type="ARBA" id="ARBA00022806"/>
    </source>
</evidence>
<keyword evidence="3 15" id="KW-0547">Nucleotide-binding</keyword>
<evidence type="ECO:0000256" key="9">
    <source>
        <dbReference type="ARBA" id="ARBA00023125"/>
    </source>
</evidence>
<name>A0A1F7XLC0_9BACT</name>
<evidence type="ECO:0000256" key="7">
    <source>
        <dbReference type="ARBA" id="ARBA00022839"/>
    </source>
</evidence>
<dbReference type="InterPro" id="IPR038726">
    <property type="entry name" value="PDDEXK_AddAB-type"/>
</dbReference>
<dbReference type="Pfam" id="PF00580">
    <property type="entry name" value="UvrD-helicase"/>
    <property type="match status" value="1"/>
</dbReference>
<feature type="domain" description="UvrD-like helicase ATP-binding" evidence="16">
    <location>
        <begin position="9"/>
        <end position="318"/>
    </location>
</feature>
<dbReference type="GO" id="GO:0000725">
    <property type="term" value="P:recombinational repair"/>
    <property type="evidence" value="ECO:0007669"/>
    <property type="project" value="TreeGrafter"/>
</dbReference>
<evidence type="ECO:0000256" key="12">
    <source>
        <dbReference type="ARBA" id="ARBA00034617"/>
    </source>
</evidence>
<dbReference type="InterPro" id="IPR000212">
    <property type="entry name" value="DNA_helicase_UvrD/REP"/>
</dbReference>
<dbReference type="SUPFAM" id="SSF52980">
    <property type="entry name" value="Restriction endonuclease-like"/>
    <property type="match status" value="1"/>
</dbReference>
<dbReference type="InterPro" id="IPR014016">
    <property type="entry name" value="UvrD-like_ATP-bd"/>
</dbReference>
<comment type="catalytic activity">
    <reaction evidence="12">
        <text>Couples ATP hydrolysis with the unwinding of duplex DNA by translocating in the 3'-5' direction.</text>
        <dbReference type="EC" id="5.6.2.4"/>
    </reaction>
</comment>
<dbReference type="PANTHER" id="PTHR11070">
    <property type="entry name" value="UVRD / RECB / PCRA DNA HELICASE FAMILY MEMBER"/>
    <property type="match status" value="1"/>
</dbReference>
<comment type="similarity">
    <text evidence="1">Belongs to the helicase family. UvrD subfamily.</text>
</comment>
<dbReference type="GO" id="GO:0003677">
    <property type="term" value="F:DNA binding"/>
    <property type="evidence" value="ECO:0007669"/>
    <property type="project" value="UniProtKB-KW"/>
</dbReference>
<evidence type="ECO:0000256" key="4">
    <source>
        <dbReference type="ARBA" id="ARBA00022763"/>
    </source>
</evidence>
<evidence type="ECO:0000256" key="10">
    <source>
        <dbReference type="ARBA" id="ARBA00023204"/>
    </source>
</evidence>
<dbReference type="InterPro" id="IPR011335">
    <property type="entry name" value="Restrct_endonuc-II-like"/>
</dbReference>
<sequence>MVKKKIEDKKFNKEQIEAIKYGNGPLLIIAGAGTGKTTVITERIKYLILSKKTKPEEVLALTFTEKAAKEMEERVDVAMPYGYTQMWISTFHSFCDRVLRREALHIGLDPKYHLATEAETVQFIRNNLFKFDLEYFRPLGNPTKFVGGMLQHFSRLQDEDVTPNQYIDWVNLKPKTQNSKVSQEEKTELKKWKELARAYKTYDELKTKEGVMDFGDLIVKALKLFKSRPNILGQYQKQFKYVLVDEFQDTNYAQNELAILLAGKGNLPAGRQGNITVCGDDDQSIYRFRGAAVSNIIQFRKNFPKSKIVVLTKNYRSTQEILDRAYQLIQHNNPDRLEAVEKIDKKLVSQVEKEGKEISFIHADRVENEADVVAKEIKKLKEDGGYEWKDFAILVRANNHAEPFGRALARHAVPYQFLGPGRLFKQSEVVDLISYLRVLYNLEDSVSFYRLLAIDYFDINARDLATIGNSSRKLNKTFFEVCENIDNLFVSKETKEKVKKILEIIGRHLKLVRRETAGQLLYYFLSDTGLMQKMLSPDSAEAEKKATNISKFFDKLKTYEVDHEDATVPAVVDWLELSSELGESPLAADVDWVNVNAVNILTAHSAKGLEFPVVFLVNLVGQRFPTIERREQIPIPDALIKEVLPVGDYHLEEERRLFYVGMTRARDILVFSAADYYGEGKREKRLSPFIFESLGDSAVSAEQTPESGQQLSFLDYRPIAAELTNQRINKSRLHIDYLSYSQIETFRICPLHYKLKYIYKIPTPPSSSQSFGNSFHATMKAFYEALVRKEKPSEKLMYRVLKENWISEGYLNARHEEGSFEKAKRFLKYYLKNTFDPKISPISMEQPFVVRLDGLRVGGKMDRVDVHKDVLEIIDYKTGANPLPQKEADKDLQLSIYALAATSIPEFPFARVPEKVKLSLYYFDTPQIVSTTRTKEQLKEAIKIIEDYKRQIEHSDFRCSRGFLCENCEYSFLCRT</sequence>
<evidence type="ECO:0000259" key="17">
    <source>
        <dbReference type="PROSITE" id="PS51217"/>
    </source>
</evidence>
<keyword evidence="4" id="KW-0227">DNA damage</keyword>
<organism evidence="18 19">
    <name type="scientific">Candidatus Woesebacteria bacterium RBG_16_42_24</name>
    <dbReference type="NCBI Taxonomy" id="1802485"/>
    <lineage>
        <taxon>Bacteria</taxon>
        <taxon>Candidatus Woeseibacteriota</taxon>
    </lineage>
</organism>
<evidence type="ECO:0000256" key="8">
    <source>
        <dbReference type="ARBA" id="ARBA00022840"/>
    </source>
</evidence>
<dbReference type="EMBL" id="MGFX01000001">
    <property type="protein sequence ID" value="OGM15852.1"/>
    <property type="molecule type" value="Genomic_DNA"/>
</dbReference>
<dbReference type="PROSITE" id="PS51217">
    <property type="entry name" value="UVRD_HELICASE_CTER"/>
    <property type="match status" value="1"/>
</dbReference>
<dbReference type="GO" id="GO:0004527">
    <property type="term" value="F:exonuclease activity"/>
    <property type="evidence" value="ECO:0007669"/>
    <property type="project" value="UniProtKB-KW"/>
</dbReference>
<evidence type="ECO:0000256" key="3">
    <source>
        <dbReference type="ARBA" id="ARBA00022741"/>
    </source>
</evidence>
<keyword evidence="7" id="KW-0269">Exonuclease</keyword>
<dbReference type="AlphaFoldDB" id="A0A1F7XLC0"/>
<comment type="catalytic activity">
    <reaction evidence="14">
        <text>ATP + H2O = ADP + phosphate + H(+)</text>
        <dbReference type="Rhea" id="RHEA:13065"/>
        <dbReference type="ChEBI" id="CHEBI:15377"/>
        <dbReference type="ChEBI" id="CHEBI:15378"/>
        <dbReference type="ChEBI" id="CHEBI:30616"/>
        <dbReference type="ChEBI" id="CHEBI:43474"/>
        <dbReference type="ChEBI" id="CHEBI:456216"/>
        <dbReference type="EC" id="5.6.2.4"/>
    </reaction>
</comment>
<evidence type="ECO:0000256" key="1">
    <source>
        <dbReference type="ARBA" id="ARBA00009922"/>
    </source>
</evidence>
<dbReference type="Pfam" id="PF13361">
    <property type="entry name" value="UvrD_C"/>
    <property type="match status" value="1"/>
</dbReference>